<dbReference type="KEGG" id="dpx:DAPPUDRAFT_102133"/>
<reference evidence="2 3" key="1">
    <citation type="journal article" date="2011" name="Science">
        <title>The ecoresponsive genome of Daphnia pulex.</title>
        <authorList>
            <person name="Colbourne J.K."/>
            <person name="Pfrender M.E."/>
            <person name="Gilbert D."/>
            <person name="Thomas W.K."/>
            <person name="Tucker A."/>
            <person name="Oakley T.H."/>
            <person name="Tokishita S."/>
            <person name="Aerts A."/>
            <person name="Arnold G.J."/>
            <person name="Basu M.K."/>
            <person name="Bauer D.J."/>
            <person name="Caceres C.E."/>
            <person name="Carmel L."/>
            <person name="Casola C."/>
            <person name="Choi J.H."/>
            <person name="Detter J.C."/>
            <person name="Dong Q."/>
            <person name="Dusheyko S."/>
            <person name="Eads B.D."/>
            <person name="Frohlich T."/>
            <person name="Geiler-Samerotte K.A."/>
            <person name="Gerlach D."/>
            <person name="Hatcher P."/>
            <person name="Jogdeo S."/>
            <person name="Krijgsveld J."/>
            <person name="Kriventseva E.V."/>
            <person name="Kultz D."/>
            <person name="Laforsch C."/>
            <person name="Lindquist E."/>
            <person name="Lopez J."/>
            <person name="Manak J.R."/>
            <person name="Muller J."/>
            <person name="Pangilinan J."/>
            <person name="Patwardhan R.P."/>
            <person name="Pitluck S."/>
            <person name="Pritham E.J."/>
            <person name="Rechtsteiner A."/>
            <person name="Rho M."/>
            <person name="Rogozin I.B."/>
            <person name="Sakarya O."/>
            <person name="Salamov A."/>
            <person name="Schaack S."/>
            <person name="Shapiro H."/>
            <person name="Shiga Y."/>
            <person name="Skalitzky C."/>
            <person name="Smith Z."/>
            <person name="Souvorov A."/>
            <person name="Sung W."/>
            <person name="Tang Z."/>
            <person name="Tsuchiya D."/>
            <person name="Tu H."/>
            <person name="Vos H."/>
            <person name="Wang M."/>
            <person name="Wolf Y.I."/>
            <person name="Yamagata H."/>
            <person name="Yamada T."/>
            <person name="Ye Y."/>
            <person name="Shaw J.R."/>
            <person name="Andrews J."/>
            <person name="Crease T.J."/>
            <person name="Tang H."/>
            <person name="Lucas S.M."/>
            <person name="Robertson H.M."/>
            <person name="Bork P."/>
            <person name="Koonin E.V."/>
            <person name="Zdobnov E.M."/>
            <person name="Grigoriev I.V."/>
            <person name="Lynch M."/>
            <person name="Boore J.L."/>
        </authorList>
    </citation>
    <scope>NUCLEOTIDE SEQUENCE [LARGE SCALE GENOMIC DNA]</scope>
</reference>
<evidence type="ECO:0000313" key="2">
    <source>
        <dbReference type="EMBL" id="EFX81644.1"/>
    </source>
</evidence>
<accession>E9GFH9</accession>
<dbReference type="HOGENOM" id="CLU_716231_0_0_1"/>
<evidence type="ECO:0000313" key="3">
    <source>
        <dbReference type="Proteomes" id="UP000000305"/>
    </source>
</evidence>
<feature type="coiled-coil region" evidence="1">
    <location>
        <begin position="44"/>
        <end position="171"/>
    </location>
</feature>
<evidence type="ECO:0000256" key="1">
    <source>
        <dbReference type="SAM" id="Coils"/>
    </source>
</evidence>
<gene>
    <name evidence="2" type="ORF">DAPPUDRAFT_102133</name>
</gene>
<dbReference type="InParanoid" id="E9GFH9"/>
<dbReference type="AlphaFoldDB" id="E9GFH9"/>
<sequence>MPRDSPQELLPRTTFDRRLHFLEVGYKLQAQKQNVFHNHCFLTLVNAQNEILKKDQQIESLQILCENGQRELSQTKIELSVAKSYINTLPTQQKVVKLKNIISDLNEEKEQLTHDFLTLKELNSDYNFKILALHKEVQDKVNALQSKADEVDALKYTIKLWENRRKAAQEAGHVTVEDVVAEKMKLQQQFQDMLKIAACREQYFKARIDNMKDQVDKHKLAFDTQKEKCTSLHSAVILKLENESEKNRLEIKRLTEAKERLEEAVSSLNCKLEEHNACEIIRKKTDECVKICIAGISKCQKCVKRLIDFINKAILKQFLDPSLLFSTGDDCFEFESEDGESLNKLAEKRVSEIDALDKLVGNCQKTITDIYVSNLSNSVESQCQVQ</sequence>
<dbReference type="OrthoDB" id="6344496at2759"/>
<dbReference type="Proteomes" id="UP000000305">
    <property type="component" value="Unassembled WGS sequence"/>
</dbReference>
<protein>
    <submittedName>
        <fullName evidence="2">Uncharacterized protein</fullName>
    </submittedName>
</protein>
<feature type="coiled-coil region" evidence="1">
    <location>
        <begin position="208"/>
        <end position="278"/>
    </location>
</feature>
<organism evidence="2 3">
    <name type="scientific">Daphnia pulex</name>
    <name type="common">Water flea</name>
    <dbReference type="NCBI Taxonomy" id="6669"/>
    <lineage>
        <taxon>Eukaryota</taxon>
        <taxon>Metazoa</taxon>
        <taxon>Ecdysozoa</taxon>
        <taxon>Arthropoda</taxon>
        <taxon>Crustacea</taxon>
        <taxon>Branchiopoda</taxon>
        <taxon>Diplostraca</taxon>
        <taxon>Cladocera</taxon>
        <taxon>Anomopoda</taxon>
        <taxon>Daphniidae</taxon>
        <taxon>Daphnia</taxon>
    </lineage>
</organism>
<name>E9GFH9_DAPPU</name>
<keyword evidence="3" id="KW-1185">Reference proteome</keyword>
<proteinExistence type="predicted"/>
<keyword evidence="1" id="KW-0175">Coiled coil</keyword>
<dbReference type="EMBL" id="GL732542">
    <property type="protein sequence ID" value="EFX81644.1"/>
    <property type="molecule type" value="Genomic_DNA"/>
</dbReference>